<comment type="caution">
    <text evidence="2">The sequence shown here is derived from an EMBL/GenBank/DDBJ whole genome shotgun (WGS) entry which is preliminary data.</text>
</comment>
<keyword evidence="1" id="KW-0175">Coiled coil</keyword>
<evidence type="ECO:0000313" key="3">
    <source>
        <dbReference type="Proteomes" id="UP000285794"/>
    </source>
</evidence>
<dbReference type="EMBL" id="QQWG01000002">
    <property type="protein sequence ID" value="RRG24244.1"/>
    <property type="molecule type" value="Genomic_DNA"/>
</dbReference>
<gene>
    <name evidence="2" type="ORF">DWB61_03770</name>
</gene>
<organism evidence="2 3">
    <name type="scientific">Ancylomarina euxinus</name>
    <dbReference type="NCBI Taxonomy" id="2283627"/>
    <lineage>
        <taxon>Bacteria</taxon>
        <taxon>Pseudomonadati</taxon>
        <taxon>Bacteroidota</taxon>
        <taxon>Bacteroidia</taxon>
        <taxon>Marinilabiliales</taxon>
        <taxon>Marinifilaceae</taxon>
        <taxon>Ancylomarina</taxon>
    </lineage>
</organism>
<name>A0A425Y715_9BACT</name>
<evidence type="ECO:0000313" key="2">
    <source>
        <dbReference type="EMBL" id="RRG24244.1"/>
    </source>
</evidence>
<feature type="coiled-coil region" evidence="1">
    <location>
        <begin position="87"/>
        <end position="114"/>
    </location>
</feature>
<sequence>MKCIECGSEIVGRRPNSKYCSSQCLNKAKRNREVVKYLQSLKGLNTENGFSEQNTQNMQASGDELRNIERGHFDKISELKTQFGDKIADLKDKNLRQEFKIERLEDKIKDLIAKHSMDLTAANKSATKDVVQSITSMPAIQSTLGMIATSFISSKEKGLSGVESGFNIQERQIIEAIRRMQPDAQSYLVQMLYVLFAKSNEEQLEIFSSLQAYMMNPEEEVDV</sequence>
<dbReference type="AlphaFoldDB" id="A0A425Y715"/>
<dbReference type="Proteomes" id="UP000285794">
    <property type="component" value="Unassembled WGS sequence"/>
</dbReference>
<protein>
    <submittedName>
        <fullName evidence="2">Uncharacterized protein</fullName>
    </submittedName>
</protein>
<reference evidence="2 3" key="1">
    <citation type="submission" date="2018-07" db="EMBL/GenBank/DDBJ databases">
        <title>Draft genome sequence of Ancylomarina sp. M1P.</title>
        <authorList>
            <person name="Yadav S."/>
            <person name="Villanueva L."/>
            <person name="Damste J.S.S."/>
        </authorList>
    </citation>
    <scope>NUCLEOTIDE SEQUENCE [LARGE SCALE GENOMIC DNA]</scope>
    <source>
        <strain evidence="2 3">M1P</strain>
    </source>
</reference>
<evidence type="ECO:0000256" key="1">
    <source>
        <dbReference type="SAM" id="Coils"/>
    </source>
</evidence>
<keyword evidence="3" id="KW-1185">Reference proteome</keyword>
<accession>A0A425Y715</accession>
<proteinExistence type="predicted"/>